<dbReference type="EMBL" id="AFYH01064759">
    <property type="status" value="NOT_ANNOTATED_CDS"/>
    <property type="molecule type" value="Genomic_DNA"/>
</dbReference>
<dbReference type="GO" id="GO:0042417">
    <property type="term" value="P:dopamine metabolic process"/>
    <property type="evidence" value="ECO:0007669"/>
    <property type="project" value="TreeGrafter"/>
</dbReference>
<evidence type="ECO:0000256" key="5">
    <source>
        <dbReference type="ARBA" id="ARBA00022867"/>
    </source>
</evidence>
<dbReference type="InterPro" id="IPR002935">
    <property type="entry name" value="SAM_O-MeTrfase"/>
</dbReference>
<dbReference type="OMA" id="IFMVSSH"/>
<dbReference type="Proteomes" id="UP000008672">
    <property type="component" value="Unassembled WGS sequence"/>
</dbReference>
<keyword evidence="6" id="KW-0128">Catecholamine metabolism</keyword>
<dbReference type="InParanoid" id="H3AVA2"/>
<organism evidence="9 10">
    <name type="scientific">Latimeria chalumnae</name>
    <name type="common">Coelacanth</name>
    <dbReference type="NCBI Taxonomy" id="7897"/>
    <lineage>
        <taxon>Eukaryota</taxon>
        <taxon>Metazoa</taxon>
        <taxon>Chordata</taxon>
        <taxon>Craniata</taxon>
        <taxon>Vertebrata</taxon>
        <taxon>Euteleostomi</taxon>
        <taxon>Coelacanthiformes</taxon>
        <taxon>Coelacanthidae</taxon>
        <taxon>Latimeria</taxon>
    </lineage>
</organism>
<name>H3AVA2_LATCH</name>
<dbReference type="AlphaFoldDB" id="H3AVA2"/>
<dbReference type="InterPro" id="IPR029063">
    <property type="entry name" value="SAM-dependent_MTases_sf"/>
</dbReference>
<evidence type="ECO:0000313" key="10">
    <source>
        <dbReference type="Proteomes" id="UP000008672"/>
    </source>
</evidence>
<keyword evidence="5" id="KW-0531">Neurotransmitter degradation</keyword>
<comment type="similarity">
    <text evidence="7">Belongs to the class I-like SAM-binding methyltransferase superfamily. Cation-dependent O-methyltransferase family.</text>
</comment>
<dbReference type="GO" id="GO:0032502">
    <property type="term" value="P:developmental process"/>
    <property type="evidence" value="ECO:0007669"/>
    <property type="project" value="TreeGrafter"/>
</dbReference>
<keyword evidence="8" id="KW-0472">Membrane</keyword>
<dbReference type="GO" id="GO:0016206">
    <property type="term" value="F:catechol O-methyltransferase activity"/>
    <property type="evidence" value="ECO:0007669"/>
    <property type="project" value="UniProtKB-EC"/>
</dbReference>
<evidence type="ECO:0000256" key="3">
    <source>
        <dbReference type="ARBA" id="ARBA00022679"/>
    </source>
</evidence>
<dbReference type="Gene3D" id="3.40.50.150">
    <property type="entry name" value="Vaccinia Virus protein VP39"/>
    <property type="match status" value="1"/>
</dbReference>
<reference evidence="9" key="3">
    <citation type="submission" date="2025-09" db="UniProtKB">
        <authorList>
            <consortium name="Ensembl"/>
        </authorList>
    </citation>
    <scope>IDENTIFICATION</scope>
</reference>
<dbReference type="PANTHER" id="PTHR43836">
    <property type="entry name" value="CATECHOL O-METHYLTRANSFERASE 1-RELATED"/>
    <property type="match status" value="1"/>
</dbReference>
<keyword evidence="2" id="KW-0489">Methyltransferase</keyword>
<feature type="transmembrane region" description="Helical" evidence="8">
    <location>
        <begin position="6"/>
        <end position="29"/>
    </location>
</feature>
<keyword evidence="4" id="KW-0949">S-adenosyl-L-methionine</keyword>
<dbReference type="Ensembl" id="ENSLACT00000013669.1">
    <property type="protein sequence ID" value="ENSLACP00000013573.1"/>
    <property type="gene ID" value="ENSLACG00000011951.2"/>
</dbReference>
<keyword evidence="8" id="KW-0812">Transmembrane</keyword>
<sequence>LLSHCPAVMWVSTIAVSLLPLCAALLLWYRDALVRFYWDAILGKVRNYLTGRSREERLHKYVLINSRHGQPDSVLQTFEHWVAEWEFLHIFTEKKGQFLDSVVQRVCPSTVLDLGTYCGYSAIRILRLLPPGGRLYSVIPDPSLAGIAEEMILVAGFQPAQFQVITSSFDEAITRFKSYYKVKTFDFILMDQSEGRYLQDLQALKKAGLIAPGTVILANHSSGLAAREFLCEVRQDLQYQVRYKSDGLQEIEYLGNGIRVVSRRGPG</sequence>
<dbReference type="EC" id="2.1.1.6" evidence="1"/>
<dbReference type="STRING" id="7897.ENSLACP00000013573"/>
<dbReference type="CDD" id="cd02440">
    <property type="entry name" value="AdoMet_MTases"/>
    <property type="match status" value="1"/>
</dbReference>
<protein>
    <recommendedName>
        <fullName evidence="1">catechol O-methyltransferase</fullName>
        <ecNumber evidence="1">2.1.1.6</ecNumber>
    </recommendedName>
</protein>
<dbReference type="GeneTree" id="ENSGT00940000155317"/>
<dbReference type="PANTHER" id="PTHR43836:SF3">
    <property type="entry name" value="CATECHOL O-METHYLTRANSFERASE"/>
    <property type="match status" value="1"/>
</dbReference>
<dbReference type="SUPFAM" id="SSF53335">
    <property type="entry name" value="S-adenosyl-L-methionine-dependent methyltransferases"/>
    <property type="match status" value="1"/>
</dbReference>
<proteinExistence type="inferred from homology"/>
<dbReference type="GO" id="GO:0032259">
    <property type="term" value="P:methylation"/>
    <property type="evidence" value="ECO:0007669"/>
    <property type="project" value="UniProtKB-KW"/>
</dbReference>
<reference evidence="9" key="2">
    <citation type="submission" date="2025-08" db="UniProtKB">
        <authorList>
            <consortium name="Ensembl"/>
        </authorList>
    </citation>
    <scope>IDENTIFICATION</scope>
</reference>
<evidence type="ECO:0000256" key="8">
    <source>
        <dbReference type="SAM" id="Phobius"/>
    </source>
</evidence>
<keyword evidence="8" id="KW-1133">Transmembrane helix</keyword>
<dbReference type="eggNOG" id="KOG1663">
    <property type="taxonomic scope" value="Eukaryota"/>
</dbReference>
<evidence type="ECO:0000256" key="2">
    <source>
        <dbReference type="ARBA" id="ARBA00022603"/>
    </source>
</evidence>
<evidence type="ECO:0000256" key="6">
    <source>
        <dbReference type="ARBA" id="ARBA00022939"/>
    </source>
</evidence>
<gene>
    <name evidence="9" type="primary">LOC102357698</name>
</gene>
<reference evidence="10" key="1">
    <citation type="submission" date="2011-08" db="EMBL/GenBank/DDBJ databases">
        <title>The draft genome of Latimeria chalumnae.</title>
        <authorList>
            <person name="Di Palma F."/>
            <person name="Alfoldi J."/>
            <person name="Johnson J."/>
            <person name="Berlin A."/>
            <person name="Gnerre S."/>
            <person name="Jaffe D."/>
            <person name="MacCallum I."/>
            <person name="Young S."/>
            <person name="Walker B.J."/>
            <person name="Lander E."/>
            <person name="Lindblad-Toh K."/>
        </authorList>
    </citation>
    <scope>NUCLEOTIDE SEQUENCE [LARGE SCALE GENOMIC DNA]</scope>
    <source>
        <strain evidence="10">Wild caught</strain>
    </source>
</reference>
<evidence type="ECO:0000256" key="1">
    <source>
        <dbReference type="ARBA" id="ARBA00012880"/>
    </source>
</evidence>
<dbReference type="PROSITE" id="PS51682">
    <property type="entry name" value="SAM_OMT_I"/>
    <property type="match status" value="1"/>
</dbReference>
<dbReference type="Pfam" id="PF01596">
    <property type="entry name" value="Methyltransf_3"/>
    <property type="match status" value="1"/>
</dbReference>
<dbReference type="EMBL" id="AFYH01064758">
    <property type="status" value="NOT_ANNOTATED_CDS"/>
    <property type="molecule type" value="Genomic_DNA"/>
</dbReference>
<dbReference type="GO" id="GO:0042424">
    <property type="term" value="P:catecholamine catabolic process"/>
    <property type="evidence" value="ECO:0007669"/>
    <property type="project" value="TreeGrafter"/>
</dbReference>
<evidence type="ECO:0000313" key="9">
    <source>
        <dbReference type="Ensembl" id="ENSLACP00000013573.1"/>
    </source>
</evidence>
<dbReference type="Bgee" id="ENSLACG00000011951">
    <property type="expression patterns" value="Expressed in chordate pharynx and 1 other cell type or tissue"/>
</dbReference>
<keyword evidence="10" id="KW-1185">Reference proteome</keyword>
<evidence type="ECO:0000256" key="7">
    <source>
        <dbReference type="ARBA" id="ARBA00023453"/>
    </source>
</evidence>
<accession>H3AVA2</accession>
<evidence type="ECO:0000256" key="4">
    <source>
        <dbReference type="ARBA" id="ARBA00022691"/>
    </source>
</evidence>
<keyword evidence="3" id="KW-0808">Transferase</keyword>